<dbReference type="Gene3D" id="3.40.50.720">
    <property type="entry name" value="NAD(P)-binding Rossmann-like Domain"/>
    <property type="match status" value="1"/>
</dbReference>
<dbReference type="InterPro" id="IPR036220">
    <property type="entry name" value="UDP-Glc/GDP-Man_DH_C_sf"/>
</dbReference>
<protein>
    <submittedName>
        <fullName evidence="2">UDP binding domain-containing protein</fullName>
    </submittedName>
</protein>
<organism evidence="2 3">
    <name type="scientific">Microbacterium bandirmense</name>
    <dbReference type="NCBI Taxonomy" id="3122050"/>
    <lineage>
        <taxon>Bacteria</taxon>
        <taxon>Bacillati</taxon>
        <taxon>Actinomycetota</taxon>
        <taxon>Actinomycetes</taxon>
        <taxon>Micrococcales</taxon>
        <taxon>Microbacteriaceae</taxon>
        <taxon>Microbacterium</taxon>
    </lineage>
</organism>
<dbReference type="SMART" id="SM00984">
    <property type="entry name" value="UDPG_MGDP_dh_C"/>
    <property type="match status" value="1"/>
</dbReference>
<proteinExistence type="predicted"/>
<dbReference type="Proteomes" id="UP001371224">
    <property type="component" value="Unassembled WGS sequence"/>
</dbReference>
<accession>A0ABU8LFC1</accession>
<evidence type="ECO:0000259" key="1">
    <source>
        <dbReference type="SMART" id="SM00984"/>
    </source>
</evidence>
<gene>
    <name evidence="2" type="ORF">WDU99_13560</name>
</gene>
<keyword evidence="3" id="KW-1185">Reference proteome</keyword>
<comment type="caution">
    <text evidence="2">The sequence shown here is derived from an EMBL/GenBank/DDBJ whole genome shotgun (WGS) entry which is preliminary data.</text>
</comment>
<dbReference type="RefSeq" id="WP_337332986.1">
    <property type="nucleotide sequence ID" value="NZ_JBBDGM010000012.1"/>
</dbReference>
<dbReference type="Pfam" id="PF03720">
    <property type="entry name" value="UDPG_MGDP_dh_C"/>
    <property type="match status" value="1"/>
</dbReference>
<dbReference type="SUPFAM" id="SSF52413">
    <property type="entry name" value="UDP-glucose/GDP-mannose dehydrogenase C-terminal domain"/>
    <property type="match status" value="1"/>
</dbReference>
<feature type="domain" description="UDP-glucose/GDP-mannose dehydrogenase C-terminal" evidence="1">
    <location>
        <begin position="23"/>
        <end position="99"/>
    </location>
</feature>
<name>A0ABU8LFC1_9MICO</name>
<evidence type="ECO:0000313" key="2">
    <source>
        <dbReference type="EMBL" id="MEJ1089342.1"/>
    </source>
</evidence>
<sequence>MTFLAREAEPSAIGWYRLSNRPAASRSNVTVTDPEAIENARREHPQLNYIADRDEALRGADVVIVVMEWDECRRKLLPEHAASMRAGRIIIDGRNCLEPAAGRSAG</sequence>
<dbReference type="InterPro" id="IPR014027">
    <property type="entry name" value="UDP-Glc/GDP-Man_DH_C"/>
</dbReference>
<evidence type="ECO:0000313" key="3">
    <source>
        <dbReference type="Proteomes" id="UP001371224"/>
    </source>
</evidence>
<dbReference type="EMBL" id="JBBDGM010000012">
    <property type="protein sequence ID" value="MEJ1089342.1"/>
    <property type="molecule type" value="Genomic_DNA"/>
</dbReference>
<reference evidence="2 3" key="1">
    <citation type="submission" date="2024-02" db="EMBL/GenBank/DDBJ databases">
        <authorList>
            <person name="Saticioglu I.B."/>
        </authorList>
    </citation>
    <scope>NUCLEOTIDE SEQUENCE [LARGE SCALE GENOMIC DNA]</scope>
    <source>
        <strain evidence="2 3">Mu-80</strain>
    </source>
</reference>